<name>A0A7D3XIA6_9BACL</name>
<evidence type="ECO:0000313" key="2">
    <source>
        <dbReference type="Proteomes" id="UP000503088"/>
    </source>
</evidence>
<reference evidence="1 2" key="1">
    <citation type="submission" date="2020-01" db="EMBL/GenBank/DDBJ databases">
        <authorList>
            <person name="Gulvik C.A."/>
            <person name="Batra D.G."/>
        </authorList>
    </citation>
    <scope>NUCLEOTIDE SEQUENCE [LARGE SCALE GENOMIC DNA]</scope>
    <source>
        <strain evidence="1 2">W9323</strain>
    </source>
</reference>
<gene>
    <name evidence="1" type="ORF">GXN76_07655</name>
</gene>
<dbReference type="AlphaFoldDB" id="A0A7D3XIA6"/>
<organism evidence="1 2">
    <name type="scientific">Kroppenstedtia pulmonis</name>
    <dbReference type="NCBI Taxonomy" id="1380685"/>
    <lineage>
        <taxon>Bacteria</taxon>
        <taxon>Bacillati</taxon>
        <taxon>Bacillota</taxon>
        <taxon>Bacilli</taxon>
        <taxon>Bacillales</taxon>
        <taxon>Thermoactinomycetaceae</taxon>
        <taxon>Kroppenstedtia</taxon>
    </lineage>
</organism>
<sequence length="74" mass="8169">MADVQASRTELDTIVQKAVEWTNAGGPLLKGVNIQGVMSHFEEMTLHKEAPDVDMAHLERGDDRSLKSCLECSK</sequence>
<dbReference type="RefSeq" id="WP_173221987.1">
    <property type="nucleotide sequence ID" value="NZ_CP048104.1"/>
</dbReference>
<accession>A0A7D3XIA6</accession>
<evidence type="ECO:0000313" key="1">
    <source>
        <dbReference type="EMBL" id="QKG84364.1"/>
    </source>
</evidence>
<dbReference type="EMBL" id="CP048104">
    <property type="protein sequence ID" value="QKG84364.1"/>
    <property type="molecule type" value="Genomic_DNA"/>
</dbReference>
<protein>
    <submittedName>
        <fullName evidence="1">Uncharacterized protein</fullName>
    </submittedName>
</protein>
<dbReference type="Proteomes" id="UP000503088">
    <property type="component" value="Chromosome"/>
</dbReference>
<dbReference type="KEGG" id="kpul:GXN76_07655"/>
<proteinExistence type="predicted"/>
<keyword evidence="2" id="KW-1185">Reference proteome</keyword>